<evidence type="ECO:0000259" key="7">
    <source>
        <dbReference type="PROSITE" id="PS51296"/>
    </source>
</evidence>
<keyword evidence="3" id="KW-0479">Metal-binding</keyword>
<dbReference type="SUPFAM" id="SSF50022">
    <property type="entry name" value="ISP domain"/>
    <property type="match status" value="1"/>
</dbReference>
<dbReference type="PRINTS" id="PR00090">
    <property type="entry name" value="RNGDIOXGNASE"/>
</dbReference>
<keyword evidence="2" id="KW-0001">2Fe-2S</keyword>
<evidence type="ECO:0000256" key="2">
    <source>
        <dbReference type="ARBA" id="ARBA00022714"/>
    </source>
</evidence>
<dbReference type="STRING" id="1873176.BFN67_06715"/>
<keyword evidence="9" id="KW-1185">Reference proteome</keyword>
<dbReference type="CDD" id="cd03469">
    <property type="entry name" value="Rieske_RO_Alpha_N"/>
    <property type="match status" value="1"/>
</dbReference>
<evidence type="ECO:0000256" key="6">
    <source>
        <dbReference type="ARBA" id="ARBA00023014"/>
    </source>
</evidence>
<dbReference type="PROSITE" id="PS51296">
    <property type="entry name" value="RIESKE"/>
    <property type="match status" value="1"/>
</dbReference>
<dbReference type="PANTHER" id="PTHR43756">
    <property type="entry name" value="CHOLINE MONOOXYGENASE, CHLOROPLASTIC"/>
    <property type="match status" value="1"/>
</dbReference>
<dbReference type="RefSeq" id="WP_080921252.1">
    <property type="nucleotide sequence ID" value="NZ_MDET01000045.1"/>
</dbReference>
<dbReference type="SUPFAM" id="SSF55961">
    <property type="entry name" value="Bet v1-like"/>
    <property type="match status" value="1"/>
</dbReference>
<keyword evidence="4" id="KW-0560">Oxidoreductase</keyword>
<reference evidence="8 9" key="1">
    <citation type="journal article" date="2016" name="Int. J. Syst. Evol. Microbiol.">
        <title>Pseudaminobacter manganicus sp. nov., isolated from sludge of a manganese mine.</title>
        <authorList>
            <person name="Li J."/>
            <person name="Huang J."/>
            <person name="Liao S."/>
            <person name="Wang G."/>
        </authorList>
    </citation>
    <scope>NUCLEOTIDE SEQUENCE [LARGE SCALE GENOMIC DNA]</scope>
    <source>
        <strain evidence="8 9">JH-7</strain>
    </source>
</reference>
<dbReference type="GO" id="GO:0051537">
    <property type="term" value="F:2 iron, 2 sulfur cluster binding"/>
    <property type="evidence" value="ECO:0007669"/>
    <property type="project" value="UniProtKB-KW"/>
</dbReference>
<evidence type="ECO:0000256" key="4">
    <source>
        <dbReference type="ARBA" id="ARBA00023002"/>
    </source>
</evidence>
<comment type="cofactor">
    <cofactor evidence="1">
        <name>Fe cation</name>
        <dbReference type="ChEBI" id="CHEBI:24875"/>
    </cofactor>
</comment>
<name>A0A1V8RLM2_9HYPH</name>
<sequence>MAIRTGDTRNEMLRLIRERRGGFSLEQPFYIDPDFYQLDLELIWYRDWLFVGHDCEIAKPGSYFTLQVGDYPVVVVRGRDGIIRALHNTCRHRGSRVCTAHKGTSAKLVCPYHQWTYDLDGSLLFARQMADGFCKEDFGMKPVACESVAGYIFICLADEPADFAPFRTLMEPYFAPHNLADAKVAHETTIIEKGNWKLVWENNRECYHCAANHPELCKTFPEAPTITGTPSVDSDPEMLAHWAHCEAAGLPSRFRIDDAGQYRATRAPLLRDAASYTMTGKPAVRKNLSDAVSADRIGTLMLYHYPATWNHILIDHATTFRVIPISATETAVTTKWLVHKDAVEGVDYTVEELTHVWAMTNDEDRRIVEENAFGIKSPAYEPGPYSELHEGGVIQFVDWYAGFMAPRLVEDDKPALRSVA</sequence>
<evidence type="ECO:0000256" key="5">
    <source>
        <dbReference type="ARBA" id="ARBA00023004"/>
    </source>
</evidence>
<dbReference type="GO" id="GO:0005506">
    <property type="term" value="F:iron ion binding"/>
    <property type="evidence" value="ECO:0007669"/>
    <property type="project" value="InterPro"/>
</dbReference>
<dbReference type="InterPro" id="IPR001663">
    <property type="entry name" value="Rng_hydr_dOase-A"/>
</dbReference>
<protein>
    <submittedName>
        <fullName evidence="8">Rieske (2Fe-2S) protein</fullName>
    </submittedName>
</protein>
<dbReference type="PANTHER" id="PTHR43756:SF5">
    <property type="entry name" value="CHOLINE MONOOXYGENASE, CHLOROPLASTIC"/>
    <property type="match status" value="1"/>
</dbReference>
<keyword evidence="5" id="KW-0408">Iron</keyword>
<dbReference type="Gene3D" id="3.90.380.10">
    <property type="entry name" value="Naphthalene 1,2-dioxygenase Alpha Subunit, Chain A, domain 1"/>
    <property type="match status" value="1"/>
</dbReference>
<proteinExistence type="predicted"/>
<accession>A0A1V8RLM2</accession>
<dbReference type="OrthoDB" id="7456916at2"/>
<evidence type="ECO:0000313" key="9">
    <source>
        <dbReference type="Proteomes" id="UP000191905"/>
    </source>
</evidence>
<feature type="domain" description="Rieske" evidence="7">
    <location>
        <begin position="48"/>
        <end position="154"/>
    </location>
</feature>
<organism evidence="8 9">
    <name type="scientific">Manganibacter manganicus</name>
    <dbReference type="NCBI Taxonomy" id="1873176"/>
    <lineage>
        <taxon>Bacteria</taxon>
        <taxon>Pseudomonadati</taxon>
        <taxon>Pseudomonadota</taxon>
        <taxon>Alphaproteobacteria</taxon>
        <taxon>Hyphomicrobiales</taxon>
        <taxon>Phyllobacteriaceae</taxon>
        <taxon>Manganibacter</taxon>
    </lineage>
</organism>
<dbReference type="InterPro" id="IPR036922">
    <property type="entry name" value="Rieske_2Fe-2S_sf"/>
</dbReference>
<keyword evidence="6" id="KW-0411">Iron-sulfur</keyword>
<dbReference type="Gene3D" id="2.102.10.10">
    <property type="entry name" value="Rieske [2Fe-2S] iron-sulphur domain"/>
    <property type="match status" value="1"/>
</dbReference>
<dbReference type="Proteomes" id="UP000191905">
    <property type="component" value="Unassembled WGS sequence"/>
</dbReference>
<evidence type="ECO:0000313" key="8">
    <source>
        <dbReference type="EMBL" id="OQM74013.1"/>
    </source>
</evidence>
<dbReference type="AlphaFoldDB" id="A0A1V8RLM2"/>
<evidence type="ECO:0000256" key="1">
    <source>
        <dbReference type="ARBA" id="ARBA00001962"/>
    </source>
</evidence>
<dbReference type="Pfam" id="PF00355">
    <property type="entry name" value="Rieske"/>
    <property type="match status" value="1"/>
</dbReference>
<dbReference type="InterPro" id="IPR017941">
    <property type="entry name" value="Rieske_2Fe-2S"/>
</dbReference>
<gene>
    <name evidence="8" type="ORF">BFN67_06715</name>
</gene>
<dbReference type="InterPro" id="IPR015879">
    <property type="entry name" value="Ring_hydroxy_dOase_asu_C_dom"/>
</dbReference>
<dbReference type="Pfam" id="PF00848">
    <property type="entry name" value="Ring_hydroxyl_A"/>
    <property type="match status" value="1"/>
</dbReference>
<dbReference type="CDD" id="cd08884">
    <property type="entry name" value="RHO_alpha_C_GbcA-like"/>
    <property type="match status" value="1"/>
</dbReference>
<dbReference type="EMBL" id="MDET01000045">
    <property type="protein sequence ID" value="OQM74013.1"/>
    <property type="molecule type" value="Genomic_DNA"/>
</dbReference>
<comment type="caution">
    <text evidence="8">The sequence shown here is derived from an EMBL/GenBank/DDBJ whole genome shotgun (WGS) entry which is preliminary data.</text>
</comment>
<dbReference type="GO" id="GO:0016491">
    <property type="term" value="F:oxidoreductase activity"/>
    <property type="evidence" value="ECO:0007669"/>
    <property type="project" value="UniProtKB-KW"/>
</dbReference>
<evidence type="ECO:0000256" key="3">
    <source>
        <dbReference type="ARBA" id="ARBA00022723"/>
    </source>
</evidence>